<gene>
    <name evidence="1" type="ORF">WJ0W_005649</name>
</gene>
<evidence type="ECO:0000313" key="2">
    <source>
        <dbReference type="Proteomes" id="UP001154322"/>
    </source>
</evidence>
<reference evidence="1" key="1">
    <citation type="submission" date="2022-06" db="EMBL/GenBank/DDBJ databases">
        <authorList>
            <person name="Dietemann V."/>
            <person name="Ory F."/>
            <person name="Dainat B."/>
            <person name="Oberhansli S."/>
        </authorList>
    </citation>
    <scope>NUCLEOTIDE SEQUENCE</scope>
    <source>
        <strain evidence="1">Ena-SAMPLE-TAB-26-04-2022-14:26:32:270-5432</strain>
    </source>
</reference>
<accession>A0ABM9G9M4</accession>
<keyword evidence="2" id="KW-1185">Reference proteome</keyword>
<sequence>MAYLFGIVVGLGLAGIWLAFAVDEWVRALVMLRRWSKRGWERVFREMRPRNKWRGSGESASVIAVAATEDGSLLQ</sequence>
<dbReference type="InterPro" id="IPR047135">
    <property type="entry name" value="YsiQ"/>
</dbReference>
<dbReference type="Proteomes" id="UP001154322">
    <property type="component" value="Unassembled WGS sequence"/>
</dbReference>
<name>A0ABM9G9M4_9BACL</name>
<evidence type="ECO:0000313" key="1">
    <source>
        <dbReference type="EMBL" id="CAH8248387.1"/>
    </source>
</evidence>
<dbReference type="PANTHER" id="PTHR42925">
    <property type="entry name" value="MULTIDRUG AND TOXIN EFFLUX PROTEIN MATE FAMILY"/>
    <property type="match status" value="1"/>
</dbReference>
<dbReference type="PANTHER" id="PTHR42925:SF1">
    <property type="entry name" value="VIRULENCE FACTOR MVIN"/>
    <property type="match status" value="1"/>
</dbReference>
<comment type="caution">
    <text evidence="1">The sequence shown here is derived from an EMBL/GenBank/DDBJ whole genome shotgun (WGS) entry which is preliminary data.</text>
</comment>
<organism evidence="1 2">
    <name type="scientific">Paenibacillus melissococcoides</name>
    <dbReference type="NCBI Taxonomy" id="2912268"/>
    <lineage>
        <taxon>Bacteria</taxon>
        <taxon>Bacillati</taxon>
        <taxon>Bacillota</taxon>
        <taxon>Bacilli</taxon>
        <taxon>Bacillales</taxon>
        <taxon>Paenibacillaceae</taxon>
        <taxon>Paenibacillus</taxon>
    </lineage>
</organism>
<proteinExistence type="predicted"/>
<dbReference type="EMBL" id="CALYLO010000009">
    <property type="protein sequence ID" value="CAH8248387.1"/>
    <property type="molecule type" value="Genomic_DNA"/>
</dbReference>
<protein>
    <submittedName>
        <fullName evidence="1">Uncharacterized protein</fullName>
    </submittedName>
</protein>